<comment type="caution">
    <text evidence="1">The sequence shown here is derived from an EMBL/GenBank/DDBJ whole genome shotgun (WGS) entry which is preliminary data.</text>
</comment>
<gene>
    <name evidence="1" type="ORF">GMARGA_LOCUS34844</name>
</gene>
<feature type="non-terminal residue" evidence="1">
    <location>
        <position position="44"/>
    </location>
</feature>
<reference evidence="1 2" key="1">
    <citation type="submission" date="2021-06" db="EMBL/GenBank/DDBJ databases">
        <authorList>
            <person name="Kallberg Y."/>
            <person name="Tangrot J."/>
            <person name="Rosling A."/>
        </authorList>
    </citation>
    <scope>NUCLEOTIDE SEQUENCE [LARGE SCALE GENOMIC DNA]</scope>
    <source>
        <strain evidence="1 2">120-4 pot B 10/14</strain>
    </source>
</reference>
<evidence type="ECO:0000313" key="2">
    <source>
        <dbReference type="Proteomes" id="UP000789901"/>
    </source>
</evidence>
<proteinExistence type="predicted"/>
<feature type="non-terminal residue" evidence="1">
    <location>
        <position position="1"/>
    </location>
</feature>
<dbReference type="Proteomes" id="UP000789901">
    <property type="component" value="Unassembled WGS sequence"/>
</dbReference>
<accession>A0ABN7WT99</accession>
<organism evidence="1 2">
    <name type="scientific">Gigaspora margarita</name>
    <dbReference type="NCBI Taxonomy" id="4874"/>
    <lineage>
        <taxon>Eukaryota</taxon>
        <taxon>Fungi</taxon>
        <taxon>Fungi incertae sedis</taxon>
        <taxon>Mucoromycota</taxon>
        <taxon>Glomeromycotina</taxon>
        <taxon>Glomeromycetes</taxon>
        <taxon>Diversisporales</taxon>
        <taxon>Gigasporaceae</taxon>
        <taxon>Gigaspora</taxon>
    </lineage>
</organism>
<evidence type="ECO:0000313" key="1">
    <source>
        <dbReference type="EMBL" id="CAG8840294.1"/>
    </source>
</evidence>
<keyword evidence="2" id="KW-1185">Reference proteome</keyword>
<sequence length="44" mass="5046">NDIIVIEDSDNDLESNNNNINISRDHSFIEEYTDAIPQGIKKKN</sequence>
<name>A0ABN7WT99_GIGMA</name>
<protein>
    <submittedName>
        <fullName evidence="1">24260_t:CDS:1</fullName>
    </submittedName>
</protein>
<dbReference type="EMBL" id="CAJVQB010062515">
    <property type="protein sequence ID" value="CAG8840294.1"/>
    <property type="molecule type" value="Genomic_DNA"/>
</dbReference>